<gene>
    <name evidence="2" type="ORF">SAMN04515674_108123</name>
</gene>
<sequence>MNTVLKIFAFCILAGTAIFGYNFYREQFPEDADFSQNEHFSLQLNPATLQNRLTETPDFPFSAVTDNNYIGWEKFPVFHLPSQFKFVFHGARMENDNLDQILSRGFTHVDISRMSDQEKVKSKVSQRAIMMGANYFTQFNAMFSNAPLGVMDPFAETDQKFQNYVAQLQGICFNHYHDCAEGSVMRATVDLFVWDLENVLYKPEKKYLAPNSPGRNIPDDKFDIAYFNEMAKKYRLLVETTKQNVVAGAKVGTYNPGCPIEMGNFNLENYKNPSSKMWMWDWPAGSDKKNYRDFVDFQTPGGYFLTNNLENRDGIYQIMADQEVNAHWSSIPRIPVEWMFTTNLPNAPVPPKLAEATSIFTVMSGAQGAWFWDEVFKMTKNQSTLQNPRQRNYACYEYYIAGLYRLSKHNDFLQTNYQAVIPEVSFDGGKSFSQLNAAELRQKSLPLVRALVSKGRILLAAQNPKATGADQKVTLVVKYGNWKDVITLKGENVYLGEARM</sequence>
<keyword evidence="1" id="KW-1133">Transmembrane helix</keyword>
<evidence type="ECO:0000256" key="1">
    <source>
        <dbReference type="SAM" id="Phobius"/>
    </source>
</evidence>
<reference evidence="2 3" key="1">
    <citation type="submission" date="2016-10" db="EMBL/GenBank/DDBJ databases">
        <authorList>
            <person name="de Groot N.N."/>
        </authorList>
    </citation>
    <scope>NUCLEOTIDE SEQUENCE [LARGE SCALE GENOMIC DNA]</scope>
    <source>
        <strain evidence="3">E92,LMG 26720,CCM 7988</strain>
    </source>
</reference>
<name>A0A1I5UZ13_9BACT</name>
<keyword evidence="3" id="KW-1185">Reference proteome</keyword>
<proteinExistence type="predicted"/>
<dbReference type="RefSeq" id="WP_177219417.1">
    <property type="nucleotide sequence ID" value="NZ_JBHUFO010000040.1"/>
</dbReference>
<dbReference type="AlphaFoldDB" id="A0A1I5UZ13"/>
<keyword evidence="1" id="KW-0472">Membrane</keyword>
<dbReference type="EMBL" id="FOXH01000008">
    <property type="protein sequence ID" value="SFQ00469.1"/>
    <property type="molecule type" value="Genomic_DNA"/>
</dbReference>
<keyword evidence="1" id="KW-0812">Transmembrane</keyword>
<evidence type="ECO:0000313" key="3">
    <source>
        <dbReference type="Proteomes" id="UP000199306"/>
    </source>
</evidence>
<dbReference type="Proteomes" id="UP000199306">
    <property type="component" value="Unassembled WGS sequence"/>
</dbReference>
<dbReference type="STRING" id="1079859.SAMN04515674_108123"/>
<organism evidence="2 3">
    <name type="scientific">Pseudarcicella hirudinis</name>
    <dbReference type="NCBI Taxonomy" id="1079859"/>
    <lineage>
        <taxon>Bacteria</taxon>
        <taxon>Pseudomonadati</taxon>
        <taxon>Bacteroidota</taxon>
        <taxon>Cytophagia</taxon>
        <taxon>Cytophagales</taxon>
        <taxon>Flectobacillaceae</taxon>
        <taxon>Pseudarcicella</taxon>
    </lineage>
</organism>
<accession>A0A1I5UZ13</accession>
<feature type="transmembrane region" description="Helical" evidence="1">
    <location>
        <begin position="7"/>
        <end position="24"/>
    </location>
</feature>
<evidence type="ECO:0000313" key="2">
    <source>
        <dbReference type="EMBL" id="SFQ00469.1"/>
    </source>
</evidence>
<protein>
    <submittedName>
        <fullName evidence="2">Uncharacterized protein</fullName>
    </submittedName>
</protein>